<dbReference type="InterPro" id="IPR011990">
    <property type="entry name" value="TPR-like_helical_dom_sf"/>
</dbReference>
<evidence type="ECO:0000256" key="2">
    <source>
        <dbReference type="SAM" id="Phobius"/>
    </source>
</evidence>
<dbReference type="SMART" id="SM01043">
    <property type="entry name" value="BTAD"/>
    <property type="match status" value="1"/>
</dbReference>
<protein>
    <submittedName>
        <fullName evidence="4">LysM peptidoglycan-binding domain-containing protein</fullName>
    </submittedName>
</protein>
<dbReference type="InterPro" id="IPR018392">
    <property type="entry name" value="LysM"/>
</dbReference>
<dbReference type="SUPFAM" id="SSF48452">
    <property type="entry name" value="TPR-like"/>
    <property type="match status" value="1"/>
</dbReference>
<feature type="transmembrane region" description="Helical" evidence="2">
    <location>
        <begin position="87"/>
        <end position="106"/>
    </location>
</feature>
<feature type="transmembrane region" description="Helical" evidence="2">
    <location>
        <begin position="42"/>
        <end position="67"/>
    </location>
</feature>
<evidence type="ECO:0000256" key="1">
    <source>
        <dbReference type="SAM" id="MobiDB-lite"/>
    </source>
</evidence>
<proteinExistence type="predicted"/>
<dbReference type="SMART" id="SM00257">
    <property type="entry name" value="LysM"/>
    <property type="match status" value="2"/>
</dbReference>
<gene>
    <name evidence="4" type="ORF">ET989_11960</name>
</gene>
<dbReference type="PROSITE" id="PS51782">
    <property type="entry name" value="LYSM"/>
    <property type="match status" value="2"/>
</dbReference>
<dbReference type="EMBL" id="SDMQ01000013">
    <property type="protein sequence ID" value="TBT83184.1"/>
    <property type="molecule type" value="Genomic_DNA"/>
</dbReference>
<evidence type="ECO:0000313" key="4">
    <source>
        <dbReference type="EMBL" id="TBT83184.1"/>
    </source>
</evidence>
<name>A0A4Q9KD29_9ACTN</name>
<feature type="domain" description="LysM" evidence="3">
    <location>
        <begin position="158"/>
        <end position="208"/>
    </location>
</feature>
<evidence type="ECO:0000259" key="3">
    <source>
        <dbReference type="PROSITE" id="PS51782"/>
    </source>
</evidence>
<organism evidence="4 5">
    <name type="scientific">Propioniciclava sinopodophylli</name>
    <dbReference type="NCBI Taxonomy" id="1837344"/>
    <lineage>
        <taxon>Bacteria</taxon>
        <taxon>Bacillati</taxon>
        <taxon>Actinomycetota</taxon>
        <taxon>Actinomycetes</taxon>
        <taxon>Propionibacteriales</taxon>
        <taxon>Propionibacteriaceae</taxon>
        <taxon>Propioniciclava</taxon>
    </lineage>
</organism>
<sequence length="947" mass="99662">MRRILALIALLLLVVAPPLALLAWGFTDLGAIHLWSATDVRVLLAVLTLVGWLAWAAWMVALAIELVGALRGRRVRVALPGLSVPRALASALVAVVLASGAGVAHATPRVADDPAAALVVGEVAAASAPAHATPATVATAAAPAAPAAPPVAEVSAGPQHTVAPGEDLWSLAEKYYGEGGQWRRIVAANPALQADPMERLTPGTVLSVPDPVTLVTVQPGDTLSAIAAQHLGDADRWPQVHALNTQRVTDPDLIQPGWVLKVPMTVLPANAPGAPVGGDEQAEPAASDPAGGPAETVELPADSESAAPVTAPADAPTSELLAPVTETAPAVGLLGGMTALSAAAVIGGVGLRRRIQEHQRPLGRRYVQPTGELARYEVALAQVDEAADGTDRMALLGRAMRHLAQHWWRERTPAARLEHVRVGPDDVVFTFSEGPAAAPDAFTRVGASLAITWAALGELPDVAHAVAYPALVTLGESEPGHLVMVDVMASGVLGVRDDEEAGAGEILSAMLVELACAPWAEELDLLVITPDARFADAAGEGRIVHDTEAEDGVATVERLVRHRAPFIEGRGWDSGRLDPDLAEAWSAQVILFEVPPTPDQLARLEAAIAQHPCGVAVIAPVRPEVGASVDWALTRMPDGARRLSAGQAEVVPQTVPAQAREALADLYQLANDTATGPAPWWEAPREEDVNIIALRPAPLPLPERADGPRLNLLGPVELVGCAGEQPSRAVRQCIEYCAWLHLHPGSTPAQMLAALLVADGTRRSNMSRLRTWLGARPDGALYLPDAYSGLIWLDESVSSDWEELTLLVTGGVNKAPLDRLVAALELVRGAPLADAAPGQWGWAEEFRSDAAALIRDVGVVAARAARQRGDLETARWAANRALVAAPDDELLLGERIRVEHAAGRTDEVQRLVTRVTRTARVLGLDLLPETVELCQEVVEGRLRARAQ</sequence>
<feature type="compositionally biased region" description="Low complexity" evidence="1">
    <location>
        <begin position="306"/>
        <end position="317"/>
    </location>
</feature>
<dbReference type="Proteomes" id="UP000292373">
    <property type="component" value="Unassembled WGS sequence"/>
</dbReference>
<keyword evidence="5" id="KW-1185">Reference proteome</keyword>
<dbReference type="SUPFAM" id="SSF54106">
    <property type="entry name" value="LysM domain"/>
    <property type="match status" value="1"/>
</dbReference>
<dbReference type="RefSeq" id="WP_131169277.1">
    <property type="nucleotide sequence ID" value="NZ_SDMQ01000013.1"/>
</dbReference>
<dbReference type="InterPro" id="IPR036779">
    <property type="entry name" value="LysM_dom_sf"/>
</dbReference>
<dbReference type="Pfam" id="PF01476">
    <property type="entry name" value="LysM"/>
    <property type="match status" value="2"/>
</dbReference>
<comment type="caution">
    <text evidence="4">The sequence shown here is derived from an EMBL/GenBank/DDBJ whole genome shotgun (WGS) entry which is preliminary data.</text>
</comment>
<dbReference type="Gene3D" id="3.10.350.10">
    <property type="entry name" value="LysM domain"/>
    <property type="match status" value="2"/>
</dbReference>
<dbReference type="CDD" id="cd00118">
    <property type="entry name" value="LysM"/>
    <property type="match status" value="2"/>
</dbReference>
<feature type="domain" description="LysM" evidence="3">
    <location>
        <begin position="213"/>
        <end position="262"/>
    </location>
</feature>
<accession>A0A4Q9KD29</accession>
<feature type="region of interest" description="Disordered" evidence="1">
    <location>
        <begin position="271"/>
        <end position="320"/>
    </location>
</feature>
<keyword evidence="2" id="KW-0812">Transmembrane</keyword>
<dbReference type="InterPro" id="IPR052196">
    <property type="entry name" value="Bact_Kbp"/>
</dbReference>
<keyword evidence="2" id="KW-1133">Transmembrane helix</keyword>
<dbReference type="AlphaFoldDB" id="A0A4Q9KD29"/>
<reference evidence="4 5" key="1">
    <citation type="submission" date="2019-01" db="EMBL/GenBank/DDBJ databases">
        <title>Lactibacter flavus gen. nov., sp. nov., a novel bacterium of the family Propionibacteriaceae isolated from raw milk and dairy products.</title>
        <authorList>
            <person name="Huptas C."/>
            <person name="Wenning M."/>
            <person name="Breitenwieser F."/>
            <person name="Doll E."/>
            <person name="Von Neubeck M."/>
            <person name="Busse H.-J."/>
            <person name="Scherer S."/>
        </authorList>
    </citation>
    <scope>NUCLEOTIDE SEQUENCE [LARGE SCALE GENOMIC DNA]</scope>
    <source>
        <strain evidence="4 5">KCTC 33808</strain>
    </source>
</reference>
<dbReference type="InterPro" id="IPR005158">
    <property type="entry name" value="BTAD"/>
</dbReference>
<dbReference type="PANTHER" id="PTHR34700">
    <property type="entry name" value="POTASSIUM BINDING PROTEIN KBP"/>
    <property type="match status" value="1"/>
</dbReference>
<dbReference type="PANTHER" id="PTHR34700:SF4">
    <property type="entry name" value="PHAGE-LIKE ELEMENT PBSX PROTEIN XKDP"/>
    <property type="match status" value="1"/>
</dbReference>
<evidence type="ECO:0000313" key="5">
    <source>
        <dbReference type="Proteomes" id="UP000292373"/>
    </source>
</evidence>
<dbReference type="OrthoDB" id="8444614at2"/>
<dbReference type="Gene3D" id="1.25.40.10">
    <property type="entry name" value="Tetratricopeptide repeat domain"/>
    <property type="match status" value="1"/>
</dbReference>
<keyword evidence="2" id="KW-0472">Membrane</keyword>